<gene>
    <name evidence="3" type="ORF">A4X06_0g1769</name>
</gene>
<evidence type="ECO:0000313" key="4">
    <source>
        <dbReference type="Proteomes" id="UP000077684"/>
    </source>
</evidence>
<dbReference type="Pfam" id="PF03221">
    <property type="entry name" value="HTH_Tnp_Tc5"/>
    <property type="match status" value="1"/>
</dbReference>
<comment type="caution">
    <text evidence="3">The sequence shown here is derived from an EMBL/GenBank/DDBJ whole genome shotgun (WGS) entry which is preliminary data.</text>
</comment>
<keyword evidence="4" id="KW-1185">Reference proteome</keyword>
<reference evidence="3" key="1">
    <citation type="submission" date="2016-04" db="EMBL/GenBank/DDBJ databases">
        <authorList>
            <person name="Nguyen H.D."/>
            <person name="Samba Siva P."/>
            <person name="Cullis J."/>
            <person name="Levesque C.A."/>
            <person name="Hambleton S."/>
        </authorList>
    </citation>
    <scope>NUCLEOTIDE SEQUENCE</scope>
    <source>
        <strain evidence="3">DAOMC 236426</strain>
    </source>
</reference>
<sequence>MGNHGLQRLTDAEETALVKFILQMETFGLPLRRVDVEQSAMELISARWFDDAPPLPLGEKWFPRFIERQSPLSFRTKESLSRERTKGLSRNNAAHFYGLLSQIIRDYNLTASRIFSMDETGVQYGVCSKKFKFAGSSKSRKEIVTAKQGTYEYNLIVSPSSSSP</sequence>
<name>A0A8X7MZ68_9BASI</name>
<dbReference type="InterPro" id="IPR006600">
    <property type="entry name" value="HTH_CenpB_DNA-bd_dom"/>
</dbReference>
<dbReference type="AlphaFoldDB" id="A0A8X7MZ68"/>
<evidence type="ECO:0000259" key="2">
    <source>
        <dbReference type="PROSITE" id="PS51253"/>
    </source>
</evidence>
<organism evidence="3 4">
    <name type="scientific">Tilletia controversa</name>
    <name type="common">dwarf bunt fungus</name>
    <dbReference type="NCBI Taxonomy" id="13291"/>
    <lineage>
        <taxon>Eukaryota</taxon>
        <taxon>Fungi</taxon>
        <taxon>Dikarya</taxon>
        <taxon>Basidiomycota</taxon>
        <taxon>Ustilaginomycotina</taxon>
        <taxon>Exobasidiomycetes</taxon>
        <taxon>Tilletiales</taxon>
        <taxon>Tilletiaceae</taxon>
        <taxon>Tilletia</taxon>
    </lineage>
</organism>
<evidence type="ECO:0000313" key="3">
    <source>
        <dbReference type="EMBL" id="KAE8253017.1"/>
    </source>
</evidence>
<reference evidence="3" key="2">
    <citation type="journal article" date="2019" name="IMA Fungus">
        <title>Genome sequencing and comparison of five Tilletia species to identify candidate genes for the detection of regulated species infecting wheat.</title>
        <authorList>
            <person name="Nguyen H.D.T."/>
            <person name="Sultana T."/>
            <person name="Kesanakurti P."/>
            <person name="Hambleton S."/>
        </authorList>
    </citation>
    <scope>NUCLEOTIDE SEQUENCE</scope>
    <source>
        <strain evidence="3">DAOMC 236426</strain>
    </source>
</reference>
<proteinExistence type="predicted"/>
<evidence type="ECO:0000256" key="1">
    <source>
        <dbReference type="ARBA" id="ARBA00023125"/>
    </source>
</evidence>
<feature type="domain" description="HTH CENPB-type" evidence="2">
    <location>
        <begin position="1"/>
        <end position="75"/>
    </location>
</feature>
<dbReference type="GO" id="GO:0003677">
    <property type="term" value="F:DNA binding"/>
    <property type="evidence" value="ECO:0007669"/>
    <property type="project" value="UniProtKB-KW"/>
</dbReference>
<dbReference type="Proteomes" id="UP000077684">
    <property type="component" value="Unassembled WGS sequence"/>
</dbReference>
<accession>A0A8X7MZ68</accession>
<keyword evidence="1" id="KW-0238">DNA-binding</keyword>
<dbReference type="PROSITE" id="PS51253">
    <property type="entry name" value="HTH_CENPB"/>
    <property type="match status" value="1"/>
</dbReference>
<dbReference type="EMBL" id="LWDE02000119">
    <property type="protein sequence ID" value="KAE8253017.1"/>
    <property type="molecule type" value="Genomic_DNA"/>
</dbReference>
<protein>
    <recommendedName>
        <fullName evidence="2">HTH CENPB-type domain-containing protein</fullName>
    </recommendedName>
</protein>